<dbReference type="SUPFAM" id="SSF50891">
    <property type="entry name" value="Cyclophilin-like"/>
    <property type="match status" value="1"/>
</dbReference>
<accession>A0ABQ6PB44</accession>
<evidence type="ECO:0000256" key="3">
    <source>
        <dbReference type="ARBA" id="ARBA00023235"/>
    </source>
</evidence>
<keyword evidence="3" id="KW-0413">Isomerase</keyword>
<dbReference type="Gene3D" id="2.40.100.10">
    <property type="entry name" value="Cyclophilin-like"/>
    <property type="match status" value="1"/>
</dbReference>
<feature type="signal peptide" evidence="4">
    <location>
        <begin position="1"/>
        <end position="36"/>
    </location>
</feature>
<dbReference type="EC" id="5.2.1.8" evidence="1"/>
<dbReference type="Proteomes" id="UP001187221">
    <property type="component" value="Unassembled WGS sequence"/>
</dbReference>
<dbReference type="RefSeq" id="WP_317975313.1">
    <property type="nucleotide sequence ID" value="NZ_BTFW01000001.1"/>
</dbReference>
<keyword evidence="2" id="KW-0697">Rotamase</keyword>
<evidence type="ECO:0000259" key="5">
    <source>
        <dbReference type="PROSITE" id="PS50072"/>
    </source>
</evidence>
<sequence length="248" mass="26147">MTLRFDPFSVARTVALAPVLAPLLAGALALPTGALAAPARHAPVHHASAPAPVPAVAWVALQTDQGRIVVELDGAHAPVSVGNFLHYVDTRHYDGMTFYRAMHLDWGKQPNGLLQGGIRDSRLLFKPIAHEPTNQTGILHKAGTLSLARRAPGTAMADFSILLADMPGLDADPAGTDPDLKLGYAAFGHVVEGMDVVRKIWDQPRSATLGEGVMKGQMLEKPVKVISARRVPEPPPVAAPAPAPAPVP</sequence>
<gene>
    <name evidence="6" type="ORF">NUTIK01_24260</name>
</gene>
<dbReference type="PROSITE" id="PS50072">
    <property type="entry name" value="CSA_PPIASE_2"/>
    <property type="match status" value="1"/>
</dbReference>
<organism evidence="6 7">
    <name type="scientific">Novosphingobium pituita</name>
    <dbReference type="NCBI Taxonomy" id="3056842"/>
    <lineage>
        <taxon>Bacteria</taxon>
        <taxon>Pseudomonadati</taxon>
        <taxon>Pseudomonadota</taxon>
        <taxon>Alphaproteobacteria</taxon>
        <taxon>Sphingomonadales</taxon>
        <taxon>Sphingomonadaceae</taxon>
        <taxon>Novosphingobium</taxon>
    </lineage>
</organism>
<evidence type="ECO:0000313" key="7">
    <source>
        <dbReference type="Proteomes" id="UP001187221"/>
    </source>
</evidence>
<reference evidence="6 7" key="1">
    <citation type="submission" date="2023-06" db="EMBL/GenBank/DDBJ databases">
        <title>Draft genome sequence of Novosphingobium sp. strain IK01.</title>
        <authorList>
            <person name="Hatamoto M."/>
            <person name="Ikarashi T."/>
            <person name="Yamaguchi T."/>
        </authorList>
    </citation>
    <scope>NUCLEOTIDE SEQUENCE [LARGE SCALE GENOMIC DNA]</scope>
    <source>
        <strain evidence="6 7">IK01</strain>
    </source>
</reference>
<protein>
    <recommendedName>
        <fullName evidence="1">peptidylprolyl isomerase</fullName>
        <ecNumber evidence="1">5.2.1.8</ecNumber>
    </recommendedName>
</protein>
<dbReference type="InterPro" id="IPR029000">
    <property type="entry name" value="Cyclophilin-like_dom_sf"/>
</dbReference>
<name>A0ABQ6PB44_9SPHN</name>
<feature type="domain" description="PPIase cyclophilin-type" evidence="5">
    <location>
        <begin position="66"/>
        <end position="233"/>
    </location>
</feature>
<evidence type="ECO:0000313" key="6">
    <source>
        <dbReference type="EMBL" id="GMM61649.1"/>
    </source>
</evidence>
<dbReference type="EMBL" id="BTFW01000001">
    <property type="protein sequence ID" value="GMM61649.1"/>
    <property type="molecule type" value="Genomic_DNA"/>
</dbReference>
<feature type="chain" id="PRO_5047008644" description="peptidylprolyl isomerase" evidence="4">
    <location>
        <begin position="37"/>
        <end position="248"/>
    </location>
</feature>
<evidence type="ECO:0000256" key="4">
    <source>
        <dbReference type="SAM" id="SignalP"/>
    </source>
</evidence>
<keyword evidence="7" id="KW-1185">Reference proteome</keyword>
<proteinExistence type="predicted"/>
<dbReference type="PANTHER" id="PTHR43246">
    <property type="entry name" value="PEPTIDYL-PROLYL CIS-TRANS ISOMERASE CYP38, CHLOROPLASTIC"/>
    <property type="match status" value="1"/>
</dbReference>
<evidence type="ECO:0000256" key="1">
    <source>
        <dbReference type="ARBA" id="ARBA00013194"/>
    </source>
</evidence>
<comment type="caution">
    <text evidence="6">The sequence shown here is derived from an EMBL/GenBank/DDBJ whole genome shotgun (WGS) entry which is preliminary data.</text>
</comment>
<dbReference type="InterPro" id="IPR002130">
    <property type="entry name" value="Cyclophilin-type_PPIase_dom"/>
</dbReference>
<keyword evidence="4" id="KW-0732">Signal</keyword>
<dbReference type="InterPro" id="IPR044665">
    <property type="entry name" value="E_coli_cyclophilin_A-like"/>
</dbReference>
<dbReference type="Pfam" id="PF00160">
    <property type="entry name" value="Pro_isomerase"/>
    <property type="match status" value="1"/>
</dbReference>
<evidence type="ECO:0000256" key="2">
    <source>
        <dbReference type="ARBA" id="ARBA00023110"/>
    </source>
</evidence>